<dbReference type="InterPro" id="IPR029058">
    <property type="entry name" value="AB_hydrolase_fold"/>
</dbReference>
<protein>
    <submittedName>
        <fullName evidence="4">Carboxylesterase</fullName>
    </submittedName>
</protein>
<keyword evidence="2" id="KW-0378">Hydrolase</keyword>
<dbReference type="RefSeq" id="WP_171679471.1">
    <property type="nucleotide sequence ID" value="NZ_JABGBN010000001.1"/>
</dbReference>
<evidence type="ECO:0000313" key="4">
    <source>
        <dbReference type="EMBL" id="NOL50781.1"/>
    </source>
</evidence>
<evidence type="ECO:0000313" key="5">
    <source>
        <dbReference type="Proteomes" id="UP000537862"/>
    </source>
</evidence>
<dbReference type="Proteomes" id="UP000537862">
    <property type="component" value="Unassembled WGS sequence"/>
</dbReference>
<feature type="domain" description="Phospholipase/carboxylesterase/thioesterase" evidence="3">
    <location>
        <begin position="13"/>
        <end position="219"/>
    </location>
</feature>
<gene>
    <name evidence="4" type="ORF">HKX39_01125</name>
</gene>
<dbReference type="Gene3D" id="3.40.50.1820">
    <property type="entry name" value="alpha/beta hydrolase"/>
    <property type="match status" value="1"/>
</dbReference>
<dbReference type="InterPro" id="IPR003140">
    <property type="entry name" value="PLipase/COase/thioEstase"/>
</dbReference>
<dbReference type="SUPFAM" id="SSF53474">
    <property type="entry name" value="alpha/beta-Hydrolases"/>
    <property type="match status" value="1"/>
</dbReference>
<dbReference type="GO" id="GO:0016787">
    <property type="term" value="F:hydrolase activity"/>
    <property type="evidence" value="ECO:0007669"/>
    <property type="project" value="UniProtKB-KW"/>
</dbReference>
<evidence type="ECO:0000256" key="2">
    <source>
        <dbReference type="ARBA" id="ARBA00022801"/>
    </source>
</evidence>
<name>A0A849P2B4_9BURK</name>
<evidence type="ECO:0000256" key="1">
    <source>
        <dbReference type="ARBA" id="ARBA00006499"/>
    </source>
</evidence>
<dbReference type="AlphaFoldDB" id="A0A849P2B4"/>
<dbReference type="PANTHER" id="PTHR10655:SF17">
    <property type="entry name" value="LYSOPHOSPHOLIPASE-LIKE PROTEIN 1"/>
    <property type="match status" value="1"/>
</dbReference>
<evidence type="ECO:0000259" key="3">
    <source>
        <dbReference type="Pfam" id="PF02230"/>
    </source>
</evidence>
<sequence length="223" mass="24988">MSNFLDTVELQTQDTVQYSIIWMHGLGADANDFVPIVPELSFPEGVGVRFIFPNAPVRPITINNGMAMRGWFDILSLARIEREEDEKGLYESKADIEALIQRENARGIPSERIFLAGFSQGCAMTLLTGVRYPEKLAGLIGLSGYLPLYQRTAKEASAANKNTPIFLVHGDFDPVIPINIAHTSRQTLEELDYTIEWHSYPMAHQVCAEEVADLNKFIIANMR</sequence>
<dbReference type="PANTHER" id="PTHR10655">
    <property type="entry name" value="LYSOPHOSPHOLIPASE-RELATED"/>
    <property type="match status" value="1"/>
</dbReference>
<comment type="caution">
    <text evidence="4">The sequence shown here is derived from an EMBL/GenBank/DDBJ whole genome shotgun (WGS) entry which is preliminary data.</text>
</comment>
<dbReference type="EMBL" id="JABGBN010000001">
    <property type="protein sequence ID" value="NOL50781.1"/>
    <property type="molecule type" value="Genomic_DNA"/>
</dbReference>
<accession>A0A849P2B4</accession>
<reference evidence="4 5" key="1">
    <citation type="submission" date="2020-05" db="EMBL/GenBank/DDBJ databases">
        <authorList>
            <person name="Niu N."/>
        </authorList>
    </citation>
    <scope>NUCLEOTIDE SEQUENCE [LARGE SCALE GENOMIC DNA]</scope>
    <source>
        <strain evidence="4 5">3340-03</strain>
    </source>
</reference>
<keyword evidence="5" id="KW-1185">Reference proteome</keyword>
<organism evidence="4 5">
    <name type="scientific">Pelistega suis</name>
    <dbReference type="NCBI Taxonomy" id="1631957"/>
    <lineage>
        <taxon>Bacteria</taxon>
        <taxon>Pseudomonadati</taxon>
        <taxon>Pseudomonadota</taxon>
        <taxon>Betaproteobacteria</taxon>
        <taxon>Burkholderiales</taxon>
        <taxon>Alcaligenaceae</taxon>
        <taxon>Pelistega</taxon>
    </lineage>
</organism>
<dbReference type="Pfam" id="PF02230">
    <property type="entry name" value="Abhydrolase_2"/>
    <property type="match status" value="1"/>
</dbReference>
<proteinExistence type="inferred from homology"/>
<comment type="similarity">
    <text evidence="1">Belongs to the AB hydrolase superfamily. AB hydrolase 2 family.</text>
</comment>
<dbReference type="InterPro" id="IPR050565">
    <property type="entry name" value="LYPA1-2/EST-like"/>
</dbReference>